<comment type="caution">
    <text evidence="1">The sequence shown here is derived from an EMBL/GenBank/DDBJ whole genome shotgun (WGS) entry which is preliminary data.</text>
</comment>
<sequence length="169" mass="18497">MRPVPSRAGDDKVFEGSIINVVSDIALALAKAAESTLQGHPAGCLLLDLPLAELLALIRAFLGAIAVKPAPFCYQDAASDQLLAAFHQVFDQHVVFPGPGGWQGERCRKASFFEVAQDLFIAFLLSVKPAKIKATDLCLASFWLVRYLFPSSYQKGLLRITCRRGQYRS</sequence>
<reference evidence="1 2" key="1">
    <citation type="submission" date="2023-01" db="EMBL/GenBank/DDBJ databases">
        <title>Sequencing of the bacterial strains from artisanal fermented milk Matsoni.</title>
        <authorList>
            <person name="Rozman V."/>
            <person name="Accetto T."/>
            <person name="Bogovic Matijasic B."/>
        </authorList>
    </citation>
    <scope>NUCLEOTIDE SEQUENCE [LARGE SCALE GENOMIC DNA]</scope>
    <source>
        <strain evidence="2">lbl143</strain>
    </source>
</reference>
<gene>
    <name evidence="1" type="ORF">PF593_05360</name>
</gene>
<protein>
    <submittedName>
        <fullName evidence="1">Uncharacterized protein</fullName>
    </submittedName>
</protein>
<dbReference type="EMBL" id="JAQIEV010000016">
    <property type="protein sequence ID" value="MDA3782576.1"/>
    <property type="molecule type" value="Genomic_DNA"/>
</dbReference>
<evidence type="ECO:0000313" key="1">
    <source>
        <dbReference type="EMBL" id="MDA3782576.1"/>
    </source>
</evidence>
<name>A0ABD4W1V1_9LACO</name>
<proteinExistence type="predicted"/>
<dbReference type="AlphaFoldDB" id="A0ABD4W1V1"/>
<organism evidence="1 2">
    <name type="scientific">Lactobacillus delbrueckii</name>
    <dbReference type="NCBI Taxonomy" id="1584"/>
    <lineage>
        <taxon>Bacteria</taxon>
        <taxon>Bacillati</taxon>
        <taxon>Bacillota</taxon>
        <taxon>Bacilli</taxon>
        <taxon>Lactobacillales</taxon>
        <taxon>Lactobacillaceae</taxon>
        <taxon>Lactobacillus</taxon>
    </lineage>
</organism>
<dbReference type="Proteomes" id="UP001213083">
    <property type="component" value="Unassembled WGS sequence"/>
</dbReference>
<dbReference type="RefSeq" id="WP_206349820.1">
    <property type="nucleotide sequence ID" value="NZ_JAQIEQ010000016.1"/>
</dbReference>
<accession>A0ABD4W1V1</accession>
<evidence type="ECO:0000313" key="2">
    <source>
        <dbReference type="Proteomes" id="UP001213083"/>
    </source>
</evidence>